<dbReference type="EMBL" id="FRFG01000037">
    <property type="protein sequence ID" value="SHO57295.1"/>
    <property type="molecule type" value="Genomic_DNA"/>
</dbReference>
<evidence type="ECO:0000313" key="11">
    <source>
        <dbReference type="Proteomes" id="UP000184600"/>
    </source>
</evidence>
<dbReference type="Pfam" id="PF21384">
    <property type="entry name" value="Cas3_I-F_Cas2"/>
    <property type="match status" value="1"/>
</dbReference>
<evidence type="ECO:0000256" key="8">
    <source>
        <dbReference type="ARBA" id="ARBA00023118"/>
    </source>
</evidence>
<dbReference type="GO" id="GO:0046872">
    <property type="term" value="F:metal ion binding"/>
    <property type="evidence" value="ECO:0007669"/>
    <property type="project" value="UniProtKB-KW"/>
</dbReference>
<dbReference type="SUPFAM" id="SSF52540">
    <property type="entry name" value="P-loop containing nucleoside triphosphate hydrolases"/>
    <property type="match status" value="1"/>
</dbReference>
<gene>
    <name evidence="10" type="primary">cas3</name>
    <name evidence="10" type="ORF">VQ7734_03064</name>
</gene>
<evidence type="ECO:0000256" key="1">
    <source>
        <dbReference type="ARBA" id="ARBA00006847"/>
    </source>
</evidence>
<name>A0A1M7YXJ0_9VIBR</name>
<keyword evidence="7" id="KW-0067">ATP-binding</keyword>
<dbReference type="InterPro" id="IPR027417">
    <property type="entry name" value="P-loop_NTPase"/>
</dbReference>
<evidence type="ECO:0000256" key="6">
    <source>
        <dbReference type="ARBA" id="ARBA00022806"/>
    </source>
</evidence>
<dbReference type="NCBIfam" id="TIGR02562">
    <property type="entry name" value="cas3_yersinia"/>
    <property type="match status" value="1"/>
</dbReference>
<keyword evidence="6 10" id="KW-0347">Helicase</keyword>
<dbReference type="PROSITE" id="PS51643">
    <property type="entry name" value="HD_CAS3"/>
    <property type="match status" value="1"/>
</dbReference>
<dbReference type="EC" id="3.1.-.-" evidence="10"/>
<dbReference type="GO" id="GO:0005524">
    <property type="term" value="F:ATP binding"/>
    <property type="evidence" value="ECO:0007669"/>
    <property type="project" value="UniProtKB-KW"/>
</dbReference>
<organism evidence="10 11">
    <name type="scientific">Vibrio quintilis</name>
    <dbReference type="NCBI Taxonomy" id="1117707"/>
    <lineage>
        <taxon>Bacteria</taxon>
        <taxon>Pseudomonadati</taxon>
        <taxon>Pseudomonadota</taxon>
        <taxon>Gammaproteobacteria</taxon>
        <taxon>Vibrionales</taxon>
        <taxon>Vibrionaceae</taxon>
        <taxon>Vibrio</taxon>
    </lineage>
</organism>
<evidence type="ECO:0000256" key="4">
    <source>
        <dbReference type="ARBA" id="ARBA00022741"/>
    </source>
</evidence>
<dbReference type="Pfam" id="PF22590">
    <property type="entry name" value="Cas3-like_C_2"/>
    <property type="match status" value="1"/>
</dbReference>
<keyword evidence="4" id="KW-0547">Nucleotide-binding</keyword>
<dbReference type="GO" id="GO:0004386">
    <property type="term" value="F:helicase activity"/>
    <property type="evidence" value="ECO:0007669"/>
    <property type="project" value="UniProtKB-KW"/>
</dbReference>
<dbReference type="InterPro" id="IPR006483">
    <property type="entry name" value="CRISPR-assoc_Cas3_HD"/>
</dbReference>
<dbReference type="Proteomes" id="UP000184600">
    <property type="component" value="Unassembled WGS sequence"/>
</dbReference>
<dbReference type="GO" id="GO:0016787">
    <property type="term" value="F:hydrolase activity"/>
    <property type="evidence" value="ECO:0007669"/>
    <property type="project" value="UniProtKB-KW"/>
</dbReference>
<evidence type="ECO:0000256" key="3">
    <source>
        <dbReference type="ARBA" id="ARBA00022723"/>
    </source>
</evidence>
<dbReference type="Gene3D" id="1.10.3210.30">
    <property type="match status" value="1"/>
</dbReference>
<comment type="similarity">
    <text evidence="2">In the central section; belongs to the CRISPR-associated helicase Cas3 family.</text>
</comment>
<dbReference type="OrthoDB" id="220028at2"/>
<keyword evidence="5 10" id="KW-0378">Hydrolase</keyword>
<sequence length="1105" mass="125149">MNVLIISECSKQALTQTRQILDQFAERKGRRTWQTPITAEGLKTLRMLLRKHARRNTAVACYWIRGKNHTELMWTVGNRRKFNADGTVPTNITQRDILRSGDENPMNSIQAAALMAGIAGLFHDFGKANPLFQAKLERGSGSEPYRHEWLSCQLFILFVGQKSDQQWLEHLTQITGSENISFPASFDAENLTGFHSLPTVAKAVAWLILTHHRLLYDHSEQQHAFDQVDSWLENTPDVKWNALNHRKFTDAEKKLCLTFPAGTPIQSRTWRRKAAALAKRALNTPKLSHYATIDQPFPLHIARLTLMLSDHCYSAGPVTLHWQDSHYPVIANTDRKTGQAKQQLDEHCVGVAHHAYLLTRILPRLRSTLPSLPPMKKMRQPGTLPQFRWQYHAYREAEGLAELSRQAGFFGVNMASTGKGKTFANARIMAALSDPQQGCRFSVALGLRTLTLQTGDALRQKLNLEQETIAVQIGSQAVRDLYDHQKQPEMQVGNHGSESSGAFDELPEVIYDGEIDNLYLSEWLKARGNAHKLVSAPVLVSTVDHLITASEGIRGGQQIAPLLRLLTSDLVLDEPDDFSLEDDPALGRLIWFAGLMGSRVLLSSATLTPALVTHLFACYQQGRQAFNRVTGEQSTPAIPCAWFDEFSTRSAQCGDEQAFKTAHQSYVDHRIEQLKQHALPLHLPRWLTLKSVSDKEISPAAHMAHTIYQGICELSAAHKTRHPTQTQTVSCGMVRMANIEPLVAIARQLSELPAPDNCRIQYCVYHSQLPLALRAYLEHRLDRLLQRNADAPQALFENEEVKQALLEHQEQHHIFVVLASPVIEVGRDLDFDWAILEPSSLRSWIQAAGRVQRHRRMVPQQANIYLLNRNYRAFTRQNLAYTKPGYETDRSFQITGNGNAVNCLRLAEHDLAAQVDLTTLTPLTAVPRLMAPPLKALLDVPDYHLPWRPKSWLTLEHAATMLSLNSDLRPWWQHQHAHLFGQFQRQTRFRKSRPTVDYLMIPDEESGALRLQEFDSQDQQWKETVQLKPWQQTGTTPDNSARGISFWGTAPLTDIIDSLADQFELSTLEAYQRFSRITLDKPGNKTAGKPWFIDPVFGVFRGREM</sequence>
<dbReference type="InterPro" id="IPR038257">
    <property type="entry name" value="CRISPR-assoc_Cas3_HD_sf"/>
</dbReference>
<evidence type="ECO:0000313" key="10">
    <source>
        <dbReference type="EMBL" id="SHO57295.1"/>
    </source>
</evidence>
<dbReference type="STRING" id="1117707.VQ7734_03064"/>
<dbReference type="GO" id="GO:0051607">
    <property type="term" value="P:defense response to virus"/>
    <property type="evidence" value="ECO:0007669"/>
    <property type="project" value="UniProtKB-KW"/>
</dbReference>
<reference evidence="11" key="1">
    <citation type="submission" date="2016-12" db="EMBL/GenBank/DDBJ databases">
        <authorList>
            <person name="Rodrigo-Torres L."/>
            <person name="Arahal R.D."/>
            <person name="Lucena T."/>
        </authorList>
    </citation>
    <scope>NUCLEOTIDE SEQUENCE [LARGE SCALE GENOMIC DNA]</scope>
</reference>
<evidence type="ECO:0000256" key="2">
    <source>
        <dbReference type="ARBA" id="ARBA00009046"/>
    </source>
</evidence>
<proteinExistence type="inferred from homology"/>
<dbReference type="InterPro" id="IPR048823">
    <property type="entry name" value="Cas3_I-F_Cas2"/>
</dbReference>
<keyword evidence="8" id="KW-0051">Antiviral defense</keyword>
<dbReference type="InterPro" id="IPR013395">
    <property type="entry name" value="CRISPR-assoc_Cas3_yers"/>
</dbReference>
<evidence type="ECO:0000256" key="5">
    <source>
        <dbReference type="ARBA" id="ARBA00022801"/>
    </source>
</evidence>
<keyword evidence="3" id="KW-0479">Metal-binding</keyword>
<feature type="domain" description="HD Cas3-type" evidence="9">
    <location>
        <begin position="102"/>
        <end position="312"/>
    </location>
</feature>
<protein>
    <submittedName>
        <fullName evidence="10">CRISPR-associated nuclease/helicase Cas3 subtype I-F/YPEST</fullName>
        <ecNumber evidence="10">3.1.-.-</ecNumber>
    </submittedName>
</protein>
<keyword evidence="11" id="KW-1185">Reference proteome</keyword>
<evidence type="ECO:0000259" key="9">
    <source>
        <dbReference type="PROSITE" id="PS51643"/>
    </source>
</evidence>
<evidence type="ECO:0000256" key="7">
    <source>
        <dbReference type="ARBA" id="ARBA00022840"/>
    </source>
</evidence>
<accession>A0A1M7YXJ0</accession>
<dbReference type="InterPro" id="IPR054712">
    <property type="entry name" value="Cas3-like_dom"/>
</dbReference>
<dbReference type="AlphaFoldDB" id="A0A1M7YXJ0"/>
<comment type="similarity">
    <text evidence="1">In the N-terminal section; belongs to the CRISPR-associated nuclease Cas3-HD family.</text>
</comment>
<dbReference type="RefSeq" id="WP_073584087.1">
    <property type="nucleotide sequence ID" value="NZ_AP024898.1"/>
</dbReference>